<keyword evidence="2" id="KW-0547">Nucleotide-binding</keyword>
<dbReference type="Pfam" id="PF00271">
    <property type="entry name" value="Helicase_C"/>
    <property type="match status" value="1"/>
</dbReference>
<comment type="catalytic activity">
    <reaction evidence="4">
        <text>Couples ATP hydrolysis with the unwinding of duplex DNA by translocating in the 3'-5' direction.</text>
        <dbReference type="EC" id="5.6.2.4"/>
    </reaction>
</comment>
<evidence type="ECO:0000256" key="6">
    <source>
        <dbReference type="SAM" id="MobiDB-lite"/>
    </source>
</evidence>
<dbReference type="EC" id="5.6.2.4" evidence="5"/>
<dbReference type="PROSITE" id="PS51192">
    <property type="entry name" value="HELICASE_ATP_BIND_1"/>
    <property type="match status" value="1"/>
</dbReference>
<dbReference type="SMART" id="SM00487">
    <property type="entry name" value="DEXDc"/>
    <property type="match status" value="1"/>
</dbReference>
<dbReference type="PROSITE" id="PS51194">
    <property type="entry name" value="HELICASE_CTER"/>
    <property type="match status" value="1"/>
</dbReference>
<reference evidence="10" key="1">
    <citation type="submission" date="2014-10" db="EMBL/GenBank/DDBJ databases">
        <authorList>
            <person name="King R."/>
        </authorList>
    </citation>
    <scope>NUCLEOTIDE SEQUENCE [LARGE SCALE GENOMIC DNA]</scope>
    <source>
        <strain evidence="10">A3/5</strain>
    </source>
</reference>
<dbReference type="SUPFAM" id="SSF52540">
    <property type="entry name" value="P-loop containing nucleoside triphosphate hydrolases"/>
    <property type="match status" value="1"/>
</dbReference>
<evidence type="ECO:0000256" key="5">
    <source>
        <dbReference type="ARBA" id="ARBA00034808"/>
    </source>
</evidence>
<sequence>MEYFIYNPELQLLCCRSCRTMVTRRQIRVHLRNEPHHLTIDVIKDAQEWASKHKIFESQQEVHNNLPPRPDNAPPITALGPPGTGGIRCEFVPEHSTCQPDCLYVGKDLRRIREHLGVKHHWSLDLKGGRRSAAVAEEERSNSPWRTGVYYQRLFLRGLGSELFEVARGLNLEQSRVQDRESQVRLQQAIDAFQSKGKDIRSREAERIDAENDVTAPNPWLRRLGSALHLKDFSGKKDFLRDLIAMEYETDPDDPVRSDDAQLRFVHIAFDRLINHARAVITPNVISWNALFEVNRKELAKERTKPFHFRFKPETQRRYALVIKQLLAYIVRCMSFKDKADRPPFKLSIRQQSAYDVMMEHADDLTEAWKEHSGDPEAPEVARLLDLLETTVLELYISVLDHFTKDTEYDSVLVSFLTVLSVRADGTWEGYGSFTPKLSAIMAISRLCIIKYTVDQRTKAIKQKTQQGQSQEEAEENSPSHFSLISEMTRRFMVGGGEGWETTPTQFIIRLRNFGMAAQNNTAAHGSVSWDNSREELIYKGTRLSVLDVQAMMRLAVQQLETVLYKDLLFFTEFSEQSPAELGLPEIPWDELLDNAADETVGHSFIDKLFQHDGGASRGWVIKKILQNNGLRAKWVKSMNDGSMELNSRLAYRYGLKVEKALELLAVLAHMSSGFPLRAWELLVVRHCNTSNGGIRNILCDRGLIMIVTGAHKGFTTTGRLKIIHRFLPREVGTLLTYYLWLVLPFWEDIQANIWNKSSFDAGLWATEGTQESERSQDSEQADGAIDPSQNQTSQVGEGAQENGWSLGPGEHWTSPRLSRNIRRLSALACGQKLNISSWRHISTAIGRRYFRNASTAHTRLLHEVDSDDSGSESDDDEDSPYDLQAGHGSKTAGLIYGRLITEGAFETNERRVNFRYISEEWHRLLGFPSAMGGFGEVLTPGRKRKKASVCDEALRKLQLERWKSRRRINIDRELVYLYGDQAAFRGVQREAIQAIMMNKSPIVVVMGTGGGKSLSFMLPAASCPGGVTVVVVPLVSLQGDLIERCRKMKIPCTEWRSDQSPGPASLVFVTPESAMTKRFHDYVEGLRVMAQLDGFVFDEAHTILEGTRDFRPKLRELGRLALVGVQMVYLTATLPPSKEAEFFELINARSEDVTMTRTSTTRANVVYSVQTLTATTPEQATEAVTTKVREVLDRKLEEYPWPAKIIVYCNTVVATDALATELNCDAYHRDVDTRDGKAERLRAWISGLERERYGGGRVIVATNALGLGIDVPDIRVVMHVEMPFEMADYAQQSGRAGRDGKRSEAIVVRVAAEGQRRILMGLGGRGAVDDFVNGEVCRRVILDSEMDGRGDRDRCEEGEEQCDVCQAAHAMVEPDDLEMSEEDEEIGLRAQEIGVQQIRSRVASRAISEAREVELFRERLQERLLGGCMFCYPLGMADSNPDHTGIDCSMARTGGDLPRKIFDMGLRMQACLREGGLEKFGGCFGCFLPQELCNGWEENAVEGGWRKIEDVECRYQGVMVSTISYVYTLSPDEARELFFRVGFTGGKGNSADQGFKEKDLWKWMGRRIDWGGLQAFNMWRVFSYMAEVEEGEGV</sequence>
<proteinExistence type="inferred from homology"/>
<dbReference type="InterPro" id="IPR022698">
    <property type="entry name" value="OrsD"/>
</dbReference>
<evidence type="ECO:0000256" key="3">
    <source>
        <dbReference type="ARBA" id="ARBA00022840"/>
    </source>
</evidence>
<evidence type="ECO:0000313" key="10">
    <source>
        <dbReference type="Proteomes" id="UP000245910"/>
    </source>
</evidence>
<dbReference type="OrthoDB" id="5148578at2759"/>
<dbReference type="InterPro" id="IPR014001">
    <property type="entry name" value="Helicase_ATP-bd"/>
</dbReference>
<evidence type="ECO:0000256" key="1">
    <source>
        <dbReference type="ARBA" id="ARBA00005446"/>
    </source>
</evidence>
<dbReference type="Pfam" id="PF12013">
    <property type="entry name" value="OrsD"/>
    <property type="match status" value="1"/>
</dbReference>
<organism evidence="9 10">
    <name type="scientific">Fusarium venenatum</name>
    <dbReference type="NCBI Taxonomy" id="56646"/>
    <lineage>
        <taxon>Eukaryota</taxon>
        <taxon>Fungi</taxon>
        <taxon>Dikarya</taxon>
        <taxon>Ascomycota</taxon>
        <taxon>Pezizomycotina</taxon>
        <taxon>Sordariomycetes</taxon>
        <taxon>Hypocreomycetidae</taxon>
        <taxon>Hypocreales</taxon>
        <taxon>Nectriaceae</taxon>
        <taxon>Fusarium</taxon>
    </lineage>
</organism>
<dbReference type="InterPro" id="IPR011545">
    <property type="entry name" value="DEAD/DEAH_box_helicase_dom"/>
</dbReference>
<protein>
    <recommendedName>
        <fullName evidence="5">DNA 3'-5' helicase</fullName>
        <ecNumber evidence="5">5.6.2.4</ecNumber>
    </recommendedName>
</protein>
<dbReference type="STRING" id="56646.A0A2L2TQQ8"/>
<evidence type="ECO:0000259" key="8">
    <source>
        <dbReference type="PROSITE" id="PS51194"/>
    </source>
</evidence>
<dbReference type="PANTHER" id="PTHR13710">
    <property type="entry name" value="DNA HELICASE RECQ FAMILY MEMBER"/>
    <property type="match status" value="1"/>
</dbReference>
<dbReference type="GO" id="GO:0000724">
    <property type="term" value="P:double-strand break repair via homologous recombination"/>
    <property type="evidence" value="ECO:0007669"/>
    <property type="project" value="TreeGrafter"/>
</dbReference>
<dbReference type="GO" id="GO:0005524">
    <property type="term" value="F:ATP binding"/>
    <property type="evidence" value="ECO:0007669"/>
    <property type="project" value="UniProtKB-KW"/>
</dbReference>
<feature type="region of interest" description="Disordered" evidence="6">
    <location>
        <begin position="769"/>
        <end position="812"/>
    </location>
</feature>
<dbReference type="GO" id="GO:0043138">
    <property type="term" value="F:3'-5' DNA helicase activity"/>
    <property type="evidence" value="ECO:0007669"/>
    <property type="project" value="UniProtKB-EC"/>
</dbReference>
<dbReference type="InterPro" id="IPR027417">
    <property type="entry name" value="P-loop_NTPase"/>
</dbReference>
<feature type="domain" description="Helicase ATP-binding" evidence="7">
    <location>
        <begin position="994"/>
        <end position="1153"/>
    </location>
</feature>
<dbReference type="GO" id="GO:0003676">
    <property type="term" value="F:nucleic acid binding"/>
    <property type="evidence" value="ECO:0007669"/>
    <property type="project" value="InterPro"/>
</dbReference>
<keyword evidence="3" id="KW-0067">ATP-binding</keyword>
<dbReference type="PANTHER" id="PTHR13710:SF154">
    <property type="entry name" value="RECQ HELICASE, PUTATIVE (AFU_ORTHOLOGUE AFUA_6G14720)-RELATED"/>
    <property type="match status" value="1"/>
</dbReference>
<feature type="region of interest" description="Disordered" evidence="6">
    <location>
        <begin position="864"/>
        <end position="887"/>
    </location>
</feature>
<dbReference type="InterPro" id="IPR001650">
    <property type="entry name" value="Helicase_C-like"/>
</dbReference>
<dbReference type="GO" id="GO:0009378">
    <property type="term" value="F:four-way junction helicase activity"/>
    <property type="evidence" value="ECO:0007669"/>
    <property type="project" value="TreeGrafter"/>
</dbReference>
<dbReference type="Gene3D" id="3.40.50.300">
    <property type="entry name" value="P-loop containing nucleotide triphosphate hydrolases"/>
    <property type="match status" value="2"/>
</dbReference>
<feature type="compositionally biased region" description="Acidic residues" evidence="6">
    <location>
        <begin position="866"/>
        <end position="881"/>
    </location>
</feature>
<name>A0A2L2TQQ8_9HYPO</name>
<dbReference type="Proteomes" id="UP000245910">
    <property type="component" value="Chromosome III"/>
</dbReference>
<dbReference type="GO" id="GO:0005737">
    <property type="term" value="C:cytoplasm"/>
    <property type="evidence" value="ECO:0007669"/>
    <property type="project" value="TreeGrafter"/>
</dbReference>
<dbReference type="Pfam" id="PF00270">
    <property type="entry name" value="DEAD"/>
    <property type="match status" value="1"/>
</dbReference>
<evidence type="ECO:0000256" key="4">
    <source>
        <dbReference type="ARBA" id="ARBA00034617"/>
    </source>
</evidence>
<dbReference type="SMART" id="SM00490">
    <property type="entry name" value="HELICc"/>
    <property type="match status" value="1"/>
</dbReference>
<evidence type="ECO:0000259" key="7">
    <source>
        <dbReference type="PROSITE" id="PS51192"/>
    </source>
</evidence>
<dbReference type="EMBL" id="LN649231">
    <property type="protein sequence ID" value="CEI70983.1"/>
    <property type="molecule type" value="Genomic_DNA"/>
</dbReference>
<keyword evidence="10" id="KW-1185">Reference proteome</keyword>
<comment type="similarity">
    <text evidence="1">Belongs to the helicase family. RecQ subfamily.</text>
</comment>
<dbReference type="GO" id="GO:0005694">
    <property type="term" value="C:chromosome"/>
    <property type="evidence" value="ECO:0007669"/>
    <property type="project" value="TreeGrafter"/>
</dbReference>
<evidence type="ECO:0000256" key="2">
    <source>
        <dbReference type="ARBA" id="ARBA00022741"/>
    </source>
</evidence>
<accession>A0A2L2TQQ8</accession>
<evidence type="ECO:0000313" key="9">
    <source>
        <dbReference type="EMBL" id="CEI70983.1"/>
    </source>
</evidence>
<feature type="domain" description="Helicase C-terminal" evidence="8">
    <location>
        <begin position="1192"/>
        <end position="1362"/>
    </location>
</feature>